<dbReference type="InterPro" id="IPR029063">
    <property type="entry name" value="SAM-dependent_MTases_sf"/>
</dbReference>
<dbReference type="EMBL" id="AP023367">
    <property type="protein sequence ID" value="BCJ93350.1"/>
    <property type="molecule type" value="Genomic_DNA"/>
</dbReference>
<dbReference type="GO" id="GO:0032259">
    <property type="term" value="P:methylation"/>
    <property type="evidence" value="ECO:0007669"/>
    <property type="project" value="UniProtKB-KW"/>
</dbReference>
<dbReference type="InterPro" id="IPR006901">
    <property type="entry name" value="TrmK"/>
</dbReference>
<dbReference type="PIRSF" id="PIRSF018637">
    <property type="entry name" value="TrmK"/>
    <property type="match status" value="1"/>
</dbReference>
<gene>
    <name evidence="1" type="ORF">acsn021_09190</name>
</gene>
<name>A0A6S6R208_9FIRM</name>
<keyword evidence="1" id="KW-0489">Methyltransferase</keyword>
<reference evidence="1 2" key="1">
    <citation type="journal article" date="2016" name="Int. J. Syst. Evol. Microbiol.">
        <title>Descriptions of Anaerotaenia torta gen. nov., sp. nov. and Anaerocolumna cellulosilytica gen. nov., sp. nov. isolated from a methanogenic reactor of cattle waste.</title>
        <authorList>
            <person name="Uek A."/>
            <person name="Ohtaki Y."/>
            <person name="Kaku N."/>
            <person name="Ueki K."/>
        </authorList>
    </citation>
    <scope>NUCLEOTIDE SEQUENCE [LARGE SCALE GENOMIC DNA]</scope>
    <source>
        <strain evidence="1 2">SN021</strain>
    </source>
</reference>
<protein>
    <submittedName>
        <fullName evidence="1">SAM-dependent methyltransferase</fullName>
    </submittedName>
</protein>
<evidence type="ECO:0000313" key="1">
    <source>
        <dbReference type="EMBL" id="BCJ93350.1"/>
    </source>
</evidence>
<dbReference type="SUPFAM" id="SSF53335">
    <property type="entry name" value="S-adenosyl-L-methionine-dependent methyltransferases"/>
    <property type="match status" value="1"/>
</dbReference>
<dbReference type="Pfam" id="PF12847">
    <property type="entry name" value="Methyltransf_18"/>
    <property type="match status" value="1"/>
</dbReference>
<dbReference type="KEGG" id="acel:acsn021_09190"/>
<dbReference type="RefSeq" id="WP_184090400.1">
    <property type="nucleotide sequence ID" value="NZ_AP023367.1"/>
</dbReference>
<keyword evidence="1" id="KW-0808">Transferase</keyword>
<proteinExistence type="predicted"/>
<evidence type="ECO:0000313" key="2">
    <source>
        <dbReference type="Proteomes" id="UP000515561"/>
    </source>
</evidence>
<dbReference type="Proteomes" id="UP000515561">
    <property type="component" value="Chromosome"/>
</dbReference>
<dbReference type="PANTHER" id="PTHR38451">
    <property type="entry name" value="TRNA (ADENINE(22)-N(1))-METHYLTRANSFERASE"/>
    <property type="match status" value="1"/>
</dbReference>
<accession>A0A6S6R208</accession>
<dbReference type="Gene3D" id="3.40.50.150">
    <property type="entry name" value="Vaccinia Virus protein VP39"/>
    <property type="match status" value="1"/>
</dbReference>
<dbReference type="AlphaFoldDB" id="A0A6S6R208"/>
<dbReference type="CDD" id="cd02440">
    <property type="entry name" value="AdoMet_MTases"/>
    <property type="match status" value="1"/>
</dbReference>
<keyword evidence="2" id="KW-1185">Reference proteome</keyword>
<sequence>MQLSIRLKAVADSVTKGNRVADVGCDHAYISIYLIENNIAPQVIAMDVNKGPLERAKENITLYGYEERIQTRLSDGLEKLVPGEADTILLAGMGGALMVRILTEGRAAVSKCTELVLQPQSELQLVRKYLHQIGYSIVEEHMVKDEGKFYTIIKAVISDAGTELYSGEVYYLYGKKLLEQGLPVVKEYLDREKCLRLEVVEALEQKPTDKTVLRLVEIRQELLYIEEAMKLMQKDDVNP</sequence>
<organism evidence="1 2">
    <name type="scientific">Anaerocolumna cellulosilytica</name>
    <dbReference type="NCBI Taxonomy" id="433286"/>
    <lineage>
        <taxon>Bacteria</taxon>
        <taxon>Bacillati</taxon>
        <taxon>Bacillota</taxon>
        <taxon>Clostridia</taxon>
        <taxon>Lachnospirales</taxon>
        <taxon>Lachnospiraceae</taxon>
        <taxon>Anaerocolumna</taxon>
    </lineage>
</organism>
<dbReference type="GO" id="GO:0160105">
    <property type="term" value="F:tRNA (adenine(22)-N1)-methyltransferase activity"/>
    <property type="evidence" value="ECO:0007669"/>
    <property type="project" value="InterPro"/>
</dbReference>
<dbReference type="PANTHER" id="PTHR38451:SF1">
    <property type="entry name" value="TRNA (ADENINE(22)-N(1))-METHYLTRANSFERASE"/>
    <property type="match status" value="1"/>
</dbReference>